<accession>A0A6G1J513</accession>
<feature type="domain" description="Mmc1 C-terminal" evidence="1">
    <location>
        <begin position="374"/>
        <end position="587"/>
    </location>
</feature>
<name>A0A6G1J513_9PLEO</name>
<proteinExistence type="predicted"/>
<dbReference type="Pfam" id="PF23867">
    <property type="entry name" value="Mmc1_N"/>
    <property type="match status" value="1"/>
</dbReference>
<dbReference type="AlphaFoldDB" id="A0A6G1J513"/>
<evidence type="ECO:0000313" key="2">
    <source>
        <dbReference type="EMBL" id="KAF2685293.1"/>
    </source>
</evidence>
<dbReference type="PANTHER" id="PTHR38644">
    <property type="entry name" value="EXPRESSED PROTEIN"/>
    <property type="match status" value="1"/>
</dbReference>
<reference evidence="2" key="1">
    <citation type="journal article" date="2020" name="Stud. Mycol.">
        <title>101 Dothideomycetes genomes: a test case for predicting lifestyles and emergence of pathogens.</title>
        <authorList>
            <person name="Haridas S."/>
            <person name="Albert R."/>
            <person name="Binder M."/>
            <person name="Bloem J."/>
            <person name="Labutti K."/>
            <person name="Salamov A."/>
            <person name="Andreopoulos B."/>
            <person name="Baker S."/>
            <person name="Barry K."/>
            <person name="Bills G."/>
            <person name="Bluhm B."/>
            <person name="Cannon C."/>
            <person name="Castanera R."/>
            <person name="Culley D."/>
            <person name="Daum C."/>
            <person name="Ezra D."/>
            <person name="Gonzalez J."/>
            <person name="Henrissat B."/>
            <person name="Kuo A."/>
            <person name="Liang C."/>
            <person name="Lipzen A."/>
            <person name="Lutzoni F."/>
            <person name="Magnuson J."/>
            <person name="Mondo S."/>
            <person name="Nolan M."/>
            <person name="Ohm R."/>
            <person name="Pangilinan J."/>
            <person name="Park H.-J."/>
            <person name="Ramirez L."/>
            <person name="Alfaro M."/>
            <person name="Sun H."/>
            <person name="Tritt A."/>
            <person name="Yoshinaga Y."/>
            <person name="Zwiers L.-H."/>
            <person name="Turgeon B."/>
            <person name="Goodwin S."/>
            <person name="Spatafora J."/>
            <person name="Crous P."/>
            <person name="Grigoriev I."/>
        </authorList>
    </citation>
    <scope>NUCLEOTIDE SEQUENCE</scope>
    <source>
        <strain evidence="2">CBS 122367</strain>
    </source>
</reference>
<dbReference type="OrthoDB" id="5319015at2759"/>
<dbReference type="EMBL" id="MU005579">
    <property type="protein sequence ID" value="KAF2685293.1"/>
    <property type="molecule type" value="Genomic_DNA"/>
</dbReference>
<keyword evidence="3" id="KW-1185">Reference proteome</keyword>
<evidence type="ECO:0000313" key="3">
    <source>
        <dbReference type="Proteomes" id="UP000799291"/>
    </source>
</evidence>
<gene>
    <name evidence="2" type="ORF">K458DRAFT_365612</name>
</gene>
<dbReference type="Pfam" id="PF23868">
    <property type="entry name" value="Mmc1_C"/>
    <property type="match status" value="1"/>
</dbReference>
<dbReference type="Proteomes" id="UP000799291">
    <property type="component" value="Unassembled WGS sequence"/>
</dbReference>
<sequence>MPPWVASVPRLTTLCSRRAIDHFSSPLRCRHVRNTRPANLRFRAASTHVSPTAINYRPNIPPENKELYDVLSELSGKAEQYVNISRLQLALRGFAVDNAVTRVAVLGLSSQVGAQRLVRALLADPLAGEQGWEGELEKVGEEGAVLLRSGDENDAHPPSPLYKTLSVPSRILAAHNLEVLVSTLNVDVARTVISPADSSMDALLVPKLQATSARGLPVPYPVHKTLILGEGLDSAVAFGKFTADSTAAVDMVKVAIDLPPPAKEAEAIDGAVATSVNVDSGMQALNALRTSVQNATFYERSWFASNLPTISKWLTQNLEPAVSTVSIKPAHSALVSSILDNIETNLVRADAEYLALFTSASSSSAAQISAEMTSYVEAWAERGHEELRDSLDEAFTSKNWRRLAWWKLFWRVDDVGMVLEELLERRWLVDAEKDAVFLAGRMKQAGFPEIAPPVPVIEVVDEQLEATSQQDPAQPFPPPSNAQTDLSTEVHHSSLWQTILPTTRAALLTSTLVPLHALAQRLILTTLSTTSLSSALSALLYVSVDSFSVFEASAVAALGIVFSLRRMQKVWEGAREDWMKRVREEGRQALKGTERGVKGIVEGRARLGTGEGVDDSVKERRVVREVVGRVRSVLAKMEGR</sequence>
<dbReference type="InterPro" id="IPR056196">
    <property type="entry name" value="Mmc1_C"/>
</dbReference>
<organism evidence="2 3">
    <name type="scientific">Lentithecium fluviatile CBS 122367</name>
    <dbReference type="NCBI Taxonomy" id="1168545"/>
    <lineage>
        <taxon>Eukaryota</taxon>
        <taxon>Fungi</taxon>
        <taxon>Dikarya</taxon>
        <taxon>Ascomycota</taxon>
        <taxon>Pezizomycotina</taxon>
        <taxon>Dothideomycetes</taxon>
        <taxon>Pleosporomycetidae</taxon>
        <taxon>Pleosporales</taxon>
        <taxon>Massarineae</taxon>
        <taxon>Lentitheciaceae</taxon>
        <taxon>Lentithecium</taxon>
    </lineage>
</organism>
<protein>
    <recommendedName>
        <fullName evidence="1">Mmc1 C-terminal domain-containing protein</fullName>
    </recommendedName>
</protein>
<dbReference type="PANTHER" id="PTHR38644:SF1">
    <property type="entry name" value="EXPRESSED PROTEIN"/>
    <property type="match status" value="1"/>
</dbReference>
<evidence type="ECO:0000259" key="1">
    <source>
        <dbReference type="Pfam" id="PF23868"/>
    </source>
</evidence>